<sequence length="244" mass="26708">MQLNCDLGESFGQWQLSDEAQVMPYIDMANVACGFHAGDPITISKTLNLAKQHDVCVGAHPAYPDLAGFGRRSMAIALPDVAPLLHYQIAALEGMAKCQGLTLRFVKPHGALYNDMMANPELLTAIMQAVADYPSDLQLMIMSTTNHAEHSKQALYIGVPLLFEVFADRAYTDNGLLMPRTQEGALLSEDEMLDQVTNMIHKKTITTHGGQTLSLPMDSLCVHGDNPTAIKQIQKIRALVNDET</sequence>
<comment type="caution">
    <text evidence="1">The sequence shown here is derived from an EMBL/GenBank/DDBJ whole genome shotgun (WGS) entry which is preliminary data.</text>
</comment>
<dbReference type="NCBIfam" id="NF003814">
    <property type="entry name" value="PRK05406.1-3"/>
    <property type="match status" value="1"/>
</dbReference>
<accession>A0ABV7WQN7</accession>
<dbReference type="PANTHER" id="PTHR30292:SF0">
    <property type="entry name" value="5-OXOPROLINASE SUBUNIT A"/>
    <property type="match status" value="1"/>
</dbReference>
<dbReference type="EMBL" id="JBHRYN010000010">
    <property type="protein sequence ID" value="MFC3701640.1"/>
    <property type="molecule type" value="Genomic_DNA"/>
</dbReference>
<dbReference type="InterPro" id="IPR011330">
    <property type="entry name" value="Glyco_hydro/deAcase_b/a-brl"/>
</dbReference>
<gene>
    <name evidence="1" type="ORF">ACFOND_08330</name>
</gene>
<dbReference type="PANTHER" id="PTHR30292">
    <property type="entry name" value="UNCHARACTERIZED PROTEIN YBGL-RELATED"/>
    <property type="match status" value="1"/>
</dbReference>
<dbReference type="InterPro" id="IPR005501">
    <property type="entry name" value="LamB/YcsF/PxpA-like"/>
</dbReference>
<proteinExistence type="predicted"/>
<name>A0ABV7WQN7_9GAMM</name>
<keyword evidence="2" id="KW-1185">Reference proteome</keyword>
<dbReference type="Proteomes" id="UP001595710">
    <property type="component" value="Unassembled WGS sequence"/>
</dbReference>
<dbReference type="CDD" id="cd10787">
    <property type="entry name" value="LamB_YcsF_like"/>
    <property type="match status" value="1"/>
</dbReference>
<keyword evidence="1" id="KW-0378">Hydrolase</keyword>
<dbReference type="Pfam" id="PF03746">
    <property type="entry name" value="LamB_YcsF"/>
    <property type="match status" value="1"/>
</dbReference>
<dbReference type="RefSeq" id="WP_290280664.1">
    <property type="nucleotide sequence ID" value="NZ_JAUFQI010000001.1"/>
</dbReference>
<protein>
    <submittedName>
        <fullName evidence="1">5-oxoprolinase subunit PxpA</fullName>
        <ecNumber evidence="1">3.5.2.9</ecNumber>
    </submittedName>
</protein>
<dbReference type="Gene3D" id="3.20.20.370">
    <property type="entry name" value="Glycoside hydrolase/deacetylase"/>
    <property type="match status" value="1"/>
</dbReference>
<dbReference type="SUPFAM" id="SSF88713">
    <property type="entry name" value="Glycoside hydrolase/deacetylase"/>
    <property type="match status" value="1"/>
</dbReference>
<dbReference type="EC" id="3.5.2.9" evidence="1"/>
<dbReference type="NCBIfam" id="NF003816">
    <property type="entry name" value="PRK05406.1-5"/>
    <property type="match status" value="1"/>
</dbReference>
<dbReference type="GO" id="GO:0017168">
    <property type="term" value="F:5-oxoprolinase (ATP-hydrolyzing) activity"/>
    <property type="evidence" value="ECO:0007669"/>
    <property type="project" value="UniProtKB-EC"/>
</dbReference>
<evidence type="ECO:0000313" key="1">
    <source>
        <dbReference type="EMBL" id="MFC3701640.1"/>
    </source>
</evidence>
<organism evidence="1 2">
    <name type="scientific">Reinekea marina</name>
    <dbReference type="NCBI Taxonomy" id="1310421"/>
    <lineage>
        <taxon>Bacteria</taxon>
        <taxon>Pseudomonadati</taxon>
        <taxon>Pseudomonadota</taxon>
        <taxon>Gammaproteobacteria</taxon>
        <taxon>Oceanospirillales</taxon>
        <taxon>Saccharospirillaceae</taxon>
        <taxon>Reinekea</taxon>
    </lineage>
</organism>
<evidence type="ECO:0000313" key="2">
    <source>
        <dbReference type="Proteomes" id="UP001595710"/>
    </source>
</evidence>
<reference evidence="2" key="1">
    <citation type="journal article" date="2019" name="Int. J. Syst. Evol. Microbiol.">
        <title>The Global Catalogue of Microorganisms (GCM) 10K type strain sequencing project: providing services to taxonomists for standard genome sequencing and annotation.</title>
        <authorList>
            <consortium name="The Broad Institute Genomics Platform"/>
            <consortium name="The Broad Institute Genome Sequencing Center for Infectious Disease"/>
            <person name="Wu L."/>
            <person name="Ma J."/>
        </authorList>
    </citation>
    <scope>NUCLEOTIDE SEQUENCE [LARGE SCALE GENOMIC DNA]</scope>
    <source>
        <strain evidence="2">CECT 8288</strain>
    </source>
</reference>